<protein>
    <recommendedName>
        <fullName evidence="2">Baseplate protein</fullName>
    </recommendedName>
</protein>
<sequence length="235" mass="26811">MGLPKLDTPTYRLTLPSTGEEIQYRPFLVKEQKLLMMAQESESEQQVIDTVGNLVQSCTFEKINSGSSPLFDIEYIFLQIRGKSIGEKVELNLICPDDEKTTVPTVVDINDIDVQMTVGHTNEIEITDTVKLFLKYPILNDMKKIADDTSQIEQVFEILTQCVHEIHYGEQIFSRIDINEKDITEFIDQLTGKQFEKIMEFFNTMPKLRHVISVTNPKTEVKSEVVVEGLASFLG</sequence>
<dbReference type="AlphaFoldDB" id="A0A382T0W0"/>
<gene>
    <name evidence="1" type="ORF">METZ01_LOCUS368663</name>
</gene>
<dbReference type="InterPro" id="IPR024364">
    <property type="entry name" value="Baseplate_phage_T4-like"/>
</dbReference>
<proteinExistence type="predicted"/>
<evidence type="ECO:0008006" key="2">
    <source>
        <dbReference type="Google" id="ProtNLM"/>
    </source>
</evidence>
<accession>A0A382T0W0</accession>
<dbReference type="Pfam" id="PF12322">
    <property type="entry name" value="T4_baseplate"/>
    <property type="match status" value="1"/>
</dbReference>
<reference evidence="1" key="1">
    <citation type="submission" date="2018-05" db="EMBL/GenBank/DDBJ databases">
        <authorList>
            <person name="Lanie J.A."/>
            <person name="Ng W.-L."/>
            <person name="Kazmierczak K.M."/>
            <person name="Andrzejewski T.M."/>
            <person name="Davidsen T.M."/>
            <person name="Wayne K.J."/>
            <person name="Tettelin H."/>
            <person name="Glass J.I."/>
            <person name="Rusch D."/>
            <person name="Podicherti R."/>
            <person name="Tsui H.-C.T."/>
            <person name="Winkler M.E."/>
        </authorList>
    </citation>
    <scope>NUCLEOTIDE SEQUENCE</scope>
</reference>
<name>A0A382T0W0_9ZZZZ</name>
<evidence type="ECO:0000313" key="1">
    <source>
        <dbReference type="EMBL" id="SVD15809.1"/>
    </source>
</evidence>
<dbReference type="EMBL" id="UINC01133087">
    <property type="protein sequence ID" value="SVD15809.1"/>
    <property type="molecule type" value="Genomic_DNA"/>
</dbReference>
<organism evidence="1">
    <name type="scientific">marine metagenome</name>
    <dbReference type="NCBI Taxonomy" id="408172"/>
    <lineage>
        <taxon>unclassified sequences</taxon>
        <taxon>metagenomes</taxon>
        <taxon>ecological metagenomes</taxon>
    </lineage>
</organism>